<organism evidence="1 2">
    <name type="scientific">Trifolium medium</name>
    <dbReference type="NCBI Taxonomy" id="97028"/>
    <lineage>
        <taxon>Eukaryota</taxon>
        <taxon>Viridiplantae</taxon>
        <taxon>Streptophyta</taxon>
        <taxon>Embryophyta</taxon>
        <taxon>Tracheophyta</taxon>
        <taxon>Spermatophyta</taxon>
        <taxon>Magnoliopsida</taxon>
        <taxon>eudicotyledons</taxon>
        <taxon>Gunneridae</taxon>
        <taxon>Pentapetalae</taxon>
        <taxon>rosids</taxon>
        <taxon>fabids</taxon>
        <taxon>Fabales</taxon>
        <taxon>Fabaceae</taxon>
        <taxon>Papilionoideae</taxon>
        <taxon>50 kb inversion clade</taxon>
        <taxon>NPAAA clade</taxon>
        <taxon>Hologalegina</taxon>
        <taxon>IRL clade</taxon>
        <taxon>Trifolieae</taxon>
        <taxon>Trifolium</taxon>
    </lineage>
</organism>
<evidence type="ECO:0000313" key="1">
    <source>
        <dbReference type="EMBL" id="MCI32880.1"/>
    </source>
</evidence>
<comment type="caution">
    <text evidence="1">The sequence shown here is derived from an EMBL/GenBank/DDBJ whole genome shotgun (WGS) entry which is preliminary data.</text>
</comment>
<feature type="non-terminal residue" evidence="1">
    <location>
        <position position="1"/>
    </location>
</feature>
<proteinExistence type="predicted"/>
<reference evidence="1 2" key="1">
    <citation type="journal article" date="2018" name="Front. Plant Sci.">
        <title>Red Clover (Trifolium pratense) and Zigzag Clover (T. medium) - A Picture of Genomic Similarities and Differences.</title>
        <authorList>
            <person name="Dluhosova J."/>
            <person name="Istvanek J."/>
            <person name="Nedelnik J."/>
            <person name="Repkova J."/>
        </authorList>
    </citation>
    <scope>NUCLEOTIDE SEQUENCE [LARGE SCALE GENOMIC DNA]</scope>
    <source>
        <strain evidence="2">cv. 10/8</strain>
        <tissue evidence="1">Leaf</tissue>
    </source>
</reference>
<keyword evidence="2" id="KW-1185">Reference proteome</keyword>
<protein>
    <submittedName>
        <fullName evidence="1">Uncharacterized protein</fullName>
    </submittedName>
</protein>
<accession>A0A392RAR6</accession>
<dbReference type="EMBL" id="LXQA010199555">
    <property type="protein sequence ID" value="MCI32880.1"/>
    <property type="molecule type" value="Genomic_DNA"/>
</dbReference>
<evidence type="ECO:0000313" key="2">
    <source>
        <dbReference type="Proteomes" id="UP000265520"/>
    </source>
</evidence>
<dbReference type="AlphaFoldDB" id="A0A392RAR6"/>
<sequence>YVLSFIVLWLPYHIVHPQDTGDLERFLIVNKLINNIR</sequence>
<name>A0A392RAR6_9FABA</name>
<dbReference type="Proteomes" id="UP000265520">
    <property type="component" value="Unassembled WGS sequence"/>
</dbReference>